<organism evidence="6 7">
    <name type="scientific">Usitatibacter palustris</name>
    <dbReference type="NCBI Taxonomy" id="2732487"/>
    <lineage>
        <taxon>Bacteria</taxon>
        <taxon>Pseudomonadati</taxon>
        <taxon>Pseudomonadota</taxon>
        <taxon>Betaproteobacteria</taxon>
        <taxon>Nitrosomonadales</taxon>
        <taxon>Usitatibacteraceae</taxon>
        <taxon>Usitatibacter</taxon>
    </lineage>
</organism>
<dbReference type="InterPro" id="IPR036388">
    <property type="entry name" value="WH-like_DNA-bd_sf"/>
</dbReference>
<dbReference type="Proteomes" id="UP000503096">
    <property type="component" value="Chromosome"/>
</dbReference>
<dbReference type="Gene3D" id="2.60.120.10">
    <property type="entry name" value="Jelly Rolls"/>
    <property type="match status" value="1"/>
</dbReference>
<keyword evidence="2" id="KW-0238">DNA-binding</keyword>
<dbReference type="GO" id="GO:0003700">
    <property type="term" value="F:DNA-binding transcription factor activity"/>
    <property type="evidence" value="ECO:0007669"/>
    <property type="project" value="TreeGrafter"/>
</dbReference>
<evidence type="ECO:0000259" key="4">
    <source>
        <dbReference type="PROSITE" id="PS50042"/>
    </source>
</evidence>
<dbReference type="SUPFAM" id="SSF51206">
    <property type="entry name" value="cAMP-binding domain-like"/>
    <property type="match status" value="1"/>
</dbReference>
<evidence type="ECO:0000313" key="6">
    <source>
        <dbReference type="EMBL" id="QJR14250.1"/>
    </source>
</evidence>
<dbReference type="EMBL" id="CP053073">
    <property type="protein sequence ID" value="QJR14250.1"/>
    <property type="molecule type" value="Genomic_DNA"/>
</dbReference>
<feature type="domain" description="Cyclic nucleotide-binding" evidence="4">
    <location>
        <begin position="42"/>
        <end position="90"/>
    </location>
</feature>
<keyword evidence="1" id="KW-0805">Transcription regulation</keyword>
<reference evidence="6 7" key="1">
    <citation type="submission" date="2020-04" db="EMBL/GenBank/DDBJ databases">
        <title>Usitatibacter rugosus gen. nov., sp. nov. and Usitatibacter palustris sp. nov., novel members of Usitatibacteraceae fam. nov. within the order Nitrosomonadales isolated from soil.</title>
        <authorList>
            <person name="Huber K.J."/>
            <person name="Neumann-Schaal M."/>
            <person name="Geppert A."/>
            <person name="Luckner M."/>
            <person name="Wanner G."/>
            <person name="Overmann J."/>
        </authorList>
    </citation>
    <scope>NUCLEOTIDE SEQUENCE [LARGE SCALE GENOMIC DNA]</scope>
    <source>
        <strain evidence="6 7">Swamp67</strain>
    </source>
</reference>
<dbReference type="Pfam" id="PF13545">
    <property type="entry name" value="HTH_Crp_2"/>
    <property type="match status" value="1"/>
</dbReference>
<dbReference type="Pfam" id="PF00027">
    <property type="entry name" value="cNMP_binding"/>
    <property type="match status" value="1"/>
</dbReference>
<dbReference type="InParanoid" id="A0A6M4H472"/>
<dbReference type="PRINTS" id="PR00034">
    <property type="entry name" value="HTHCRP"/>
</dbReference>
<evidence type="ECO:0000259" key="5">
    <source>
        <dbReference type="PROSITE" id="PS51063"/>
    </source>
</evidence>
<dbReference type="GO" id="GO:0003677">
    <property type="term" value="F:DNA binding"/>
    <property type="evidence" value="ECO:0007669"/>
    <property type="project" value="UniProtKB-KW"/>
</dbReference>
<dbReference type="InterPro" id="IPR050397">
    <property type="entry name" value="Env_Response_Regulators"/>
</dbReference>
<protein>
    <submittedName>
        <fullName evidence="6">Fumarate and nitrate reduction regulatory protein</fullName>
    </submittedName>
</protein>
<dbReference type="InterPro" id="IPR014710">
    <property type="entry name" value="RmlC-like_jellyroll"/>
</dbReference>
<dbReference type="CDD" id="cd00092">
    <property type="entry name" value="HTH_CRP"/>
    <property type="match status" value="1"/>
</dbReference>
<dbReference type="AlphaFoldDB" id="A0A6M4H472"/>
<dbReference type="Gene3D" id="1.10.10.10">
    <property type="entry name" value="Winged helix-like DNA-binding domain superfamily/Winged helix DNA-binding domain"/>
    <property type="match status" value="1"/>
</dbReference>
<dbReference type="SUPFAM" id="SSF46785">
    <property type="entry name" value="Winged helix' DNA-binding domain"/>
    <property type="match status" value="1"/>
</dbReference>
<sequence length="236" mass="25701">MDAPVSIWPSQVGCAGCALHPLCEAADPVPYSLPAVDTRGRLEHGEALFEAGSPQGSIYAVRAGFLKVVTPVDEAGSRIVRFLMPGDAFGLEGFAARRHAGAAVALEDSEVCEITLRRAQVLADSFPPVAAHLRRLLAAEIADARMHAAVLAHRSAPQRLAGFLVDAARRWSDRGYSWREFRLPMERREIADYLGLTVETVSRVLSVFRERGWISVKGRHVSIHDLEGLASCPRAL</sequence>
<dbReference type="PROSITE" id="PS50042">
    <property type="entry name" value="CNMP_BINDING_3"/>
    <property type="match status" value="1"/>
</dbReference>
<dbReference type="InterPro" id="IPR018490">
    <property type="entry name" value="cNMP-bd_dom_sf"/>
</dbReference>
<dbReference type="FunFam" id="1.10.10.10:FF:000028">
    <property type="entry name" value="Fumarate/nitrate reduction transcriptional regulator Fnr"/>
    <property type="match status" value="1"/>
</dbReference>
<dbReference type="InterPro" id="IPR000595">
    <property type="entry name" value="cNMP-bd_dom"/>
</dbReference>
<dbReference type="PROSITE" id="PS51063">
    <property type="entry name" value="HTH_CRP_2"/>
    <property type="match status" value="1"/>
</dbReference>
<evidence type="ECO:0000256" key="2">
    <source>
        <dbReference type="ARBA" id="ARBA00023125"/>
    </source>
</evidence>
<dbReference type="InterPro" id="IPR012318">
    <property type="entry name" value="HTH_CRP"/>
</dbReference>
<proteinExistence type="predicted"/>
<dbReference type="InterPro" id="IPR036390">
    <property type="entry name" value="WH_DNA-bd_sf"/>
</dbReference>
<dbReference type="RefSeq" id="WP_171161028.1">
    <property type="nucleotide sequence ID" value="NZ_CP053073.1"/>
</dbReference>
<dbReference type="GO" id="GO:0005829">
    <property type="term" value="C:cytosol"/>
    <property type="evidence" value="ECO:0007669"/>
    <property type="project" value="TreeGrafter"/>
</dbReference>
<evidence type="ECO:0000256" key="3">
    <source>
        <dbReference type="ARBA" id="ARBA00023163"/>
    </source>
</evidence>
<dbReference type="SMART" id="SM00100">
    <property type="entry name" value="cNMP"/>
    <property type="match status" value="1"/>
</dbReference>
<dbReference type="PANTHER" id="PTHR24567">
    <property type="entry name" value="CRP FAMILY TRANSCRIPTIONAL REGULATORY PROTEIN"/>
    <property type="match status" value="1"/>
</dbReference>
<keyword evidence="3" id="KW-0804">Transcription</keyword>
<keyword evidence="7" id="KW-1185">Reference proteome</keyword>
<dbReference type="PANTHER" id="PTHR24567:SF75">
    <property type="entry name" value="FUMARATE AND NITRATE REDUCTION REGULATORY PROTEIN"/>
    <property type="match status" value="1"/>
</dbReference>
<dbReference type="SMART" id="SM00419">
    <property type="entry name" value="HTH_CRP"/>
    <property type="match status" value="1"/>
</dbReference>
<dbReference type="KEGG" id="upl:DSM104440_01043"/>
<gene>
    <name evidence="6" type="primary">fnr_2</name>
    <name evidence="6" type="ORF">DSM104440_01043</name>
</gene>
<name>A0A6M4H472_9PROT</name>
<evidence type="ECO:0000313" key="7">
    <source>
        <dbReference type="Proteomes" id="UP000503096"/>
    </source>
</evidence>
<evidence type="ECO:0000256" key="1">
    <source>
        <dbReference type="ARBA" id="ARBA00023015"/>
    </source>
</evidence>
<accession>A0A6M4H472</accession>
<dbReference type="CDD" id="cd00038">
    <property type="entry name" value="CAP_ED"/>
    <property type="match status" value="1"/>
</dbReference>
<feature type="domain" description="HTH crp-type" evidence="5">
    <location>
        <begin position="154"/>
        <end position="227"/>
    </location>
</feature>